<keyword evidence="6" id="KW-0106">Calcium</keyword>
<evidence type="ECO:0000256" key="10">
    <source>
        <dbReference type="ARBA" id="ARBA00023278"/>
    </source>
</evidence>
<dbReference type="FunCoup" id="A0A1S3FP80">
    <property type="interactions" value="209"/>
</dbReference>
<dbReference type="GO" id="GO:0006508">
    <property type="term" value="P:proteolysis"/>
    <property type="evidence" value="ECO:0007669"/>
    <property type="project" value="InterPro"/>
</dbReference>
<keyword evidence="9" id="KW-0325">Glycoprotein</keyword>
<dbReference type="SMART" id="SM00069">
    <property type="entry name" value="GLA"/>
    <property type="match status" value="1"/>
</dbReference>
<organism evidence="16 17">
    <name type="scientific">Dipodomys ordii</name>
    <name type="common">Ord's kangaroo rat</name>
    <dbReference type="NCBI Taxonomy" id="10020"/>
    <lineage>
        <taxon>Eukaryota</taxon>
        <taxon>Metazoa</taxon>
        <taxon>Chordata</taxon>
        <taxon>Craniata</taxon>
        <taxon>Vertebrata</taxon>
        <taxon>Euteleostomi</taxon>
        <taxon>Mammalia</taxon>
        <taxon>Eutheria</taxon>
        <taxon>Euarchontoglires</taxon>
        <taxon>Glires</taxon>
        <taxon>Rodentia</taxon>
        <taxon>Castorimorpha</taxon>
        <taxon>Heteromyidae</taxon>
        <taxon>Dipodomyinae</taxon>
        <taxon>Dipodomys</taxon>
    </lineage>
</organism>
<dbReference type="Gene3D" id="4.10.740.10">
    <property type="entry name" value="Coagulation Factor IX"/>
    <property type="match status" value="1"/>
</dbReference>
<dbReference type="GO" id="GO:0007596">
    <property type="term" value="P:blood coagulation"/>
    <property type="evidence" value="ECO:0007669"/>
    <property type="project" value="UniProtKB-KW"/>
</dbReference>
<evidence type="ECO:0000259" key="13">
    <source>
        <dbReference type="PROSITE" id="PS50026"/>
    </source>
</evidence>
<dbReference type="InterPro" id="IPR001254">
    <property type="entry name" value="Trypsin_dom"/>
</dbReference>
<evidence type="ECO:0000256" key="2">
    <source>
        <dbReference type="ARBA" id="ARBA00022479"/>
    </source>
</evidence>
<dbReference type="FunFam" id="4.10.740.10:FF:000001">
    <property type="entry name" value="vitamin K-dependent protein S"/>
    <property type="match status" value="1"/>
</dbReference>
<dbReference type="InterPro" id="IPR012224">
    <property type="entry name" value="Pept_S1A_FX"/>
</dbReference>
<dbReference type="RefSeq" id="XP_012878170.1">
    <property type="nucleotide sequence ID" value="XM_013022716.1"/>
</dbReference>
<dbReference type="InterPro" id="IPR000742">
    <property type="entry name" value="EGF"/>
</dbReference>
<dbReference type="OrthoDB" id="7726766at2759"/>
<evidence type="ECO:0000256" key="7">
    <source>
        <dbReference type="ARBA" id="ARBA00023084"/>
    </source>
</evidence>
<dbReference type="SUPFAM" id="SSF57196">
    <property type="entry name" value="EGF/Laminin"/>
    <property type="match status" value="2"/>
</dbReference>
<dbReference type="CDD" id="cd00054">
    <property type="entry name" value="EGF_CA"/>
    <property type="match status" value="1"/>
</dbReference>
<name>A0A1S3FP80_DIPOR</name>
<evidence type="ECO:0000256" key="8">
    <source>
        <dbReference type="ARBA" id="ARBA00023157"/>
    </source>
</evidence>
<dbReference type="STRING" id="10020.ENSDORP00000009321"/>
<dbReference type="PROSITE" id="PS01186">
    <property type="entry name" value="EGF_2"/>
    <property type="match status" value="1"/>
</dbReference>
<comment type="caution">
    <text evidence="11">Lacks conserved residue(s) required for the propagation of feature annotation.</text>
</comment>
<feature type="disulfide bond" evidence="11">
    <location>
        <begin position="113"/>
        <end position="122"/>
    </location>
</feature>
<dbReference type="Pfam" id="PF00594">
    <property type="entry name" value="Gla"/>
    <property type="match status" value="1"/>
</dbReference>
<evidence type="ECO:0000256" key="5">
    <source>
        <dbReference type="ARBA" id="ARBA00022696"/>
    </source>
</evidence>
<dbReference type="FunFam" id="2.10.25.10:FF:000480">
    <property type="entry name" value="Protein Z, vitamin K-dependent plasma glycoprotein"/>
    <property type="match status" value="1"/>
</dbReference>
<dbReference type="PRINTS" id="PR00722">
    <property type="entry name" value="CHYMOTRYPSIN"/>
</dbReference>
<evidence type="ECO:0000256" key="11">
    <source>
        <dbReference type="PROSITE-ProRule" id="PRU00076"/>
    </source>
</evidence>
<dbReference type="InterPro" id="IPR000294">
    <property type="entry name" value="GLA_domain"/>
</dbReference>
<dbReference type="InterPro" id="IPR050442">
    <property type="entry name" value="Peptidase_S1_coag_factors"/>
</dbReference>
<dbReference type="Gene3D" id="2.10.25.10">
    <property type="entry name" value="Laminin"/>
    <property type="match status" value="2"/>
</dbReference>
<evidence type="ECO:0000313" key="17">
    <source>
        <dbReference type="RefSeq" id="XP_012878170.1"/>
    </source>
</evidence>
<dbReference type="PROSITE" id="PS00010">
    <property type="entry name" value="ASX_HYDROXYL"/>
    <property type="match status" value="1"/>
</dbReference>
<dbReference type="PROSITE" id="PS50026">
    <property type="entry name" value="EGF_3"/>
    <property type="match status" value="1"/>
</dbReference>
<dbReference type="CTD" id="8858"/>
<dbReference type="SMART" id="SM00179">
    <property type="entry name" value="EGF_CA"/>
    <property type="match status" value="2"/>
</dbReference>
<dbReference type="InterPro" id="IPR001314">
    <property type="entry name" value="Peptidase_S1A"/>
</dbReference>
<evidence type="ECO:0000259" key="14">
    <source>
        <dbReference type="PROSITE" id="PS50240"/>
    </source>
</evidence>
<keyword evidence="4 11" id="KW-0245">EGF-like domain</keyword>
<dbReference type="KEGG" id="dord:105990352"/>
<dbReference type="InterPro" id="IPR001881">
    <property type="entry name" value="EGF-like_Ca-bd_dom"/>
</dbReference>
<keyword evidence="3" id="KW-0964">Secreted</keyword>
<dbReference type="InterPro" id="IPR009003">
    <property type="entry name" value="Peptidase_S1_PA"/>
</dbReference>
<dbReference type="SUPFAM" id="SSF57630">
    <property type="entry name" value="GLA-domain"/>
    <property type="match status" value="1"/>
</dbReference>
<dbReference type="Proteomes" id="UP000081671">
    <property type="component" value="Unplaced"/>
</dbReference>
<dbReference type="FunFam" id="2.10.25.10:FF:000162">
    <property type="entry name" value="Coagulation factor X (Predicted)"/>
    <property type="match status" value="1"/>
</dbReference>
<dbReference type="SMART" id="SM00020">
    <property type="entry name" value="Tryp_SPc"/>
    <property type="match status" value="1"/>
</dbReference>
<feature type="domain" description="EGF-like" evidence="13">
    <location>
        <begin position="87"/>
        <end position="123"/>
    </location>
</feature>
<dbReference type="AlphaFoldDB" id="A0A1S3FP80"/>
<proteinExistence type="predicted"/>
<dbReference type="PANTHER" id="PTHR24278">
    <property type="entry name" value="COAGULATION FACTOR"/>
    <property type="match status" value="1"/>
</dbReference>
<dbReference type="SMART" id="SM00181">
    <property type="entry name" value="EGF"/>
    <property type="match status" value="2"/>
</dbReference>
<sequence length="408" mass="45634">MAGRVLLLWGLLLLLVLPQVRLSVFLSAPRASAVLGRWRRAGSYLLEELLQGDLERECYEEICVYEESREVFEDDVLTEEFWRQYRGGFPCTSQPCFNNGSCQDHIRAYTCTCSPGYEGKNCEMATNECHPERTDACQHFCHPGQVSYMCSCARGHRLGPDHKACLPMTSKNFYSWPIVCHCLPLVCQTEPVISRSKVKLTNSKGRDFCGGVLIQEDFVLTTAKCSLQHRNISVKVGCDPSKEPQAIRIKRAHVHLWYEEESGQNDVSLLELEQPVPCPALGRPICIPERDFAERVLIPGTQGLLSGWILNGTDPGALPAGLPVTYVDGEECEQALNVTVTTRISCERGEVMPGQWLEGSTVTREHRGTWFLTGILGSSPAPPPAGQAHRFLLTTIPRYSLWFTQTMK</sequence>
<keyword evidence="8 11" id="KW-1015">Disulfide bond</keyword>
<dbReference type="InParanoid" id="A0A1S3FP80"/>
<keyword evidence="12" id="KW-0732">Signal</keyword>
<dbReference type="InterPro" id="IPR017857">
    <property type="entry name" value="Coagulation_fac-like_Gla_dom"/>
</dbReference>
<keyword evidence="10" id="KW-0379">Hydroxylation</keyword>
<feature type="domain" description="Gla" evidence="15">
    <location>
        <begin position="41"/>
        <end position="87"/>
    </location>
</feature>
<dbReference type="Pfam" id="PF00089">
    <property type="entry name" value="Trypsin"/>
    <property type="match status" value="1"/>
</dbReference>
<evidence type="ECO:0000313" key="16">
    <source>
        <dbReference type="Proteomes" id="UP000081671"/>
    </source>
</evidence>
<dbReference type="Pfam" id="PF00008">
    <property type="entry name" value="EGF"/>
    <property type="match status" value="1"/>
</dbReference>
<evidence type="ECO:0000256" key="9">
    <source>
        <dbReference type="ARBA" id="ARBA00023180"/>
    </source>
</evidence>
<dbReference type="GeneID" id="105990352"/>
<evidence type="ECO:0000259" key="15">
    <source>
        <dbReference type="PROSITE" id="PS50998"/>
    </source>
</evidence>
<evidence type="ECO:0000256" key="12">
    <source>
        <dbReference type="SAM" id="SignalP"/>
    </source>
</evidence>
<keyword evidence="5" id="KW-0356">Hemostasis</keyword>
<feature type="domain" description="Peptidase S1" evidence="14">
    <location>
        <begin position="198"/>
        <end position="408"/>
    </location>
</feature>
<evidence type="ECO:0000256" key="1">
    <source>
        <dbReference type="ARBA" id="ARBA00004613"/>
    </source>
</evidence>
<dbReference type="SUPFAM" id="SSF50494">
    <property type="entry name" value="Trypsin-like serine proteases"/>
    <property type="match status" value="1"/>
</dbReference>
<keyword evidence="16" id="KW-1185">Reference proteome</keyword>
<dbReference type="InterPro" id="IPR043504">
    <property type="entry name" value="Peptidase_S1_PA_chymotrypsin"/>
</dbReference>
<dbReference type="PRINTS" id="PR00001">
    <property type="entry name" value="GLABLOOD"/>
</dbReference>
<dbReference type="Gene3D" id="2.40.10.10">
    <property type="entry name" value="Trypsin-like serine proteases"/>
    <property type="match status" value="2"/>
</dbReference>
<reference evidence="17" key="1">
    <citation type="submission" date="2025-08" db="UniProtKB">
        <authorList>
            <consortium name="RefSeq"/>
        </authorList>
    </citation>
    <scope>IDENTIFICATION</scope>
    <source>
        <tissue evidence="17">Kidney</tissue>
    </source>
</reference>
<dbReference type="PIRSF" id="PIRSF001143">
    <property type="entry name" value="Factor_X"/>
    <property type="match status" value="1"/>
</dbReference>
<protein>
    <submittedName>
        <fullName evidence="17">Vitamin K-dependent protein Z</fullName>
    </submittedName>
</protein>
<comment type="subcellular location">
    <subcellularLocation>
        <location evidence="1">Secreted</location>
    </subcellularLocation>
</comment>
<dbReference type="PROSITE" id="PS00022">
    <property type="entry name" value="EGF_1"/>
    <property type="match status" value="1"/>
</dbReference>
<evidence type="ECO:0000256" key="3">
    <source>
        <dbReference type="ARBA" id="ARBA00022525"/>
    </source>
</evidence>
<dbReference type="GO" id="GO:0005615">
    <property type="term" value="C:extracellular space"/>
    <property type="evidence" value="ECO:0007669"/>
    <property type="project" value="TreeGrafter"/>
</dbReference>
<dbReference type="InterPro" id="IPR000152">
    <property type="entry name" value="EGF-type_Asp/Asn_hydroxyl_site"/>
</dbReference>
<accession>A0A1S3FP80</accession>
<dbReference type="GO" id="GO:0004252">
    <property type="term" value="F:serine-type endopeptidase activity"/>
    <property type="evidence" value="ECO:0007669"/>
    <property type="project" value="InterPro"/>
</dbReference>
<feature type="signal peptide" evidence="12">
    <location>
        <begin position="1"/>
        <end position="22"/>
    </location>
</feature>
<evidence type="ECO:0000256" key="4">
    <source>
        <dbReference type="ARBA" id="ARBA00022536"/>
    </source>
</evidence>
<keyword evidence="2" id="KW-0301">Gamma-carboxyglutamic acid</keyword>
<dbReference type="GO" id="GO:0005509">
    <property type="term" value="F:calcium ion binding"/>
    <property type="evidence" value="ECO:0007669"/>
    <property type="project" value="InterPro"/>
</dbReference>
<dbReference type="InterPro" id="IPR035972">
    <property type="entry name" value="GLA-like_dom_SF"/>
</dbReference>
<dbReference type="PROSITE" id="PS00011">
    <property type="entry name" value="GLA_1"/>
    <property type="match status" value="1"/>
</dbReference>
<gene>
    <name evidence="17" type="primary">Proz</name>
</gene>
<evidence type="ECO:0000256" key="6">
    <source>
        <dbReference type="ARBA" id="ARBA00022837"/>
    </source>
</evidence>
<dbReference type="PANTHER" id="PTHR24278:SF20">
    <property type="entry name" value="VITAMIN K-DEPENDENT PROTEIN Z"/>
    <property type="match status" value="1"/>
</dbReference>
<keyword evidence="7" id="KW-0094">Blood coagulation</keyword>
<feature type="chain" id="PRO_5010320757" evidence="12">
    <location>
        <begin position="23"/>
        <end position="408"/>
    </location>
</feature>
<dbReference type="PROSITE" id="PS50998">
    <property type="entry name" value="GLA_2"/>
    <property type="match status" value="1"/>
</dbReference>
<dbReference type="PROSITE" id="PS50240">
    <property type="entry name" value="TRYPSIN_DOM"/>
    <property type="match status" value="1"/>
</dbReference>